<evidence type="ECO:0000259" key="1">
    <source>
        <dbReference type="Pfam" id="PF04073"/>
    </source>
</evidence>
<organism evidence="2 3">
    <name type="scientific">Fodinibius salsisoli</name>
    <dbReference type="NCBI Taxonomy" id="2820877"/>
    <lineage>
        <taxon>Bacteria</taxon>
        <taxon>Pseudomonadati</taxon>
        <taxon>Balneolota</taxon>
        <taxon>Balneolia</taxon>
        <taxon>Balneolales</taxon>
        <taxon>Balneolaceae</taxon>
        <taxon>Fodinibius</taxon>
    </lineage>
</organism>
<keyword evidence="3" id="KW-1185">Reference proteome</keyword>
<dbReference type="InterPro" id="IPR036754">
    <property type="entry name" value="YbaK/aa-tRNA-synt-asso_dom_sf"/>
</dbReference>
<protein>
    <submittedName>
        <fullName evidence="2">YbaK/EbsC family protein</fullName>
    </submittedName>
</protein>
<dbReference type="CDD" id="cd04332">
    <property type="entry name" value="YbaK_like"/>
    <property type="match status" value="1"/>
</dbReference>
<dbReference type="EMBL" id="JAGGJA010000007">
    <property type="protein sequence ID" value="MCW9707471.1"/>
    <property type="molecule type" value="Genomic_DNA"/>
</dbReference>
<comment type="caution">
    <text evidence="2">The sequence shown here is derived from an EMBL/GenBank/DDBJ whole genome shotgun (WGS) entry which is preliminary data.</text>
</comment>
<dbReference type="Proteomes" id="UP001207918">
    <property type="component" value="Unassembled WGS sequence"/>
</dbReference>
<dbReference type="InterPro" id="IPR007214">
    <property type="entry name" value="YbaK/aa-tRNA-synth-assoc-dom"/>
</dbReference>
<name>A0ABT3PNN6_9BACT</name>
<accession>A0ABT3PNN6</accession>
<dbReference type="SUPFAM" id="SSF55826">
    <property type="entry name" value="YbaK/ProRS associated domain"/>
    <property type="match status" value="1"/>
</dbReference>
<dbReference type="Gene3D" id="3.90.960.10">
    <property type="entry name" value="YbaK/aminoacyl-tRNA synthetase-associated domain"/>
    <property type="match status" value="1"/>
</dbReference>
<feature type="domain" description="YbaK/aminoacyl-tRNA synthetase-associated" evidence="1">
    <location>
        <begin position="22"/>
        <end position="141"/>
    </location>
</feature>
<dbReference type="Pfam" id="PF04073">
    <property type="entry name" value="tRNA_edit"/>
    <property type="match status" value="1"/>
</dbReference>
<dbReference type="RefSeq" id="WP_265766258.1">
    <property type="nucleotide sequence ID" value="NZ_JAGGJA010000007.1"/>
</dbReference>
<sequence length="156" mass="17369">MPLEKLIDYLDERDKKYVVVKHSPAFTAQEVAASAHIPGKDMVKTVIVKADGDMKMVVLPSTHNIDFDSIKDTLGADKVELATEEEFGDLFPDCELGAMPPFGNFYEMDTLVAEVLTEDEEIAFNAGTHNELVKMGYKDYEEVVKPQIISVGVRDL</sequence>
<reference evidence="2 3" key="1">
    <citation type="submission" date="2021-03" db="EMBL/GenBank/DDBJ databases">
        <title>Aliifodinibius sp. nov., a new bacterium isolated from saline soil.</title>
        <authorList>
            <person name="Galisteo C."/>
            <person name="De La Haba R."/>
            <person name="Sanchez-Porro C."/>
            <person name="Ventosa A."/>
        </authorList>
    </citation>
    <scope>NUCLEOTIDE SEQUENCE [LARGE SCALE GENOMIC DNA]</scope>
    <source>
        <strain evidence="2 3">1BSP15-2V2</strain>
    </source>
</reference>
<evidence type="ECO:0000313" key="3">
    <source>
        <dbReference type="Proteomes" id="UP001207918"/>
    </source>
</evidence>
<evidence type="ECO:0000313" key="2">
    <source>
        <dbReference type="EMBL" id="MCW9707471.1"/>
    </source>
</evidence>
<gene>
    <name evidence="2" type="ORF">J6I44_11450</name>
</gene>
<proteinExistence type="predicted"/>